<organism evidence="3 4">
    <name type="scientific">Nocardioides zhouii</name>
    <dbReference type="NCBI Taxonomy" id="1168729"/>
    <lineage>
        <taxon>Bacteria</taxon>
        <taxon>Bacillati</taxon>
        <taxon>Actinomycetota</taxon>
        <taxon>Actinomycetes</taxon>
        <taxon>Propionibacteriales</taxon>
        <taxon>Nocardioidaceae</taxon>
        <taxon>Nocardioides</taxon>
    </lineage>
</organism>
<dbReference type="InterPro" id="IPR036366">
    <property type="entry name" value="PGBDSf"/>
</dbReference>
<evidence type="ECO:0000256" key="1">
    <source>
        <dbReference type="SAM" id="SignalP"/>
    </source>
</evidence>
<dbReference type="InterPro" id="IPR002477">
    <property type="entry name" value="Peptidoglycan-bd-like"/>
</dbReference>
<feature type="signal peptide" evidence="1">
    <location>
        <begin position="1"/>
        <end position="40"/>
    </location>
</feature>
<evidence type="ECO:0000313" key="3">
    <source>
        <dbReference type="EMBL" id="RYC07483.1"/>
    </source>
</evidence>
<keyword evidence="1" id="KW-0732">Signal</keyword>
<dbReference type="Proteomes" id="UP000291101">
    <property type="component" value="Unassembled WGS sequence"/>
</dbReference>
<gene>
    <name evidence="3" type="ORF">EUA94_14435</name>
</gene>
<dbReference type="Pfam" id="PF01471">
    <property type="entry name" value="PG_binding_1"/>
    <property type="match status" value="2"/>
</dbReference>
<name>A0A4Q2SQ56_9ACTN</name>
<feature type="chain" id="PRO_5020358312" evidence="1">
    <location>
        <begin position="41"/>
        <end position="327"/>
    </location>
</feature>
<dbReference type="OrthoDB" id="5620138at2"/>
<dbReference type="EMBL" id="SDWV01000014">
    <property type="protein sequence ID" value="RYC07483.1"/>
    <property type="molecule type" value="Genomic_DNA"/>
</dbReference>
<feature type="domain" description="Peptidoglycan binding-like" evidence="2">
    <location>
        <begin position="121"/>
        <end position="174"/>
    </location>
</feature>
<feature type="domain" description="Peptidoglycan binding-like" evidence="2">
    <location>
        <begin position="54"/>
        <end position="107"/>
    </location>
</feature>
<keyword evidence="4" id="KW-1185">Reference proteome</keyword>
<evidence type="ECO:0000313" key="4">
    <source>
        <dbReference type="Proteomes" id="UP000291101"/>
    </source>
</evidence>
<comment type="caution">
    <text evidence="3">The sequence shown here is derived from an EMBL/GenBank/DDBJ whole genome shotgun (WGS) entry which is preliminary data.</text>
</comment>
<reference evidence="3 4" key="1">
    <citation type="submission" date="2019-01" db="EMBL/GenBank/DDBJ databases">
        <title>Novel species of Nocardioides.</title>
        <authorList>
            <person name="Liu Q."/>
            <person name="X Y.-H."/>
        </authorList>
    </citation>
    <scope>NUCLEOTIDE SEQUENCE [LARGE SCALE GENOMIC DNA]</scope>
    <source>
        <strain evidence="3 4">HLT2-9</strain>
    </source>
</reference>
<sequence length="327" mass="34117">MTRTTLPARARAGRPALAATVVALLVSVLAVMAAAAPAQAASAWPITKAGQPRNNNAMALQYLLTARGYPTTADGVFGSGTTTNLKSFQSAQGISPVDGVAGSGTWPRLVIAVSQGSAEANAVKAAQTQLNKYGANLIVDGVFGAGTRASVVQFQANRGLSQTGTVDLATWQELLGWSQTYDQTLCYSTGGTSISTLIPAQVDNVQRILSATRGAGGNRNAQIIALMTAMQESRFCNIQFGDRDSLGLFQQRSSQGWCSGGVACVNPTYATQGFLGISAYTSNPGLFDISGWESMSKTLAADAVQRSCCPNAYAQWESMATTLADTY</sequence>
<evidence type="ECO:0000259" key="2">
    <source>
        <dbReference type="Pfam" id="PF01471"/>
    </source>
</evidence>
<dbReference type="InterPro" id="IPR036365">
    <property type="entry name" value="PGBD-like_sf"/>
</dbReference>
<protein>
    <submittedName>
        <fullName evidence="3">Peptidoglycan-binding protein</fullName>
    </submittedName>
</protein>
<dbReference type="Gene3D" id="1.10.101.10">
    <property type="entry name" value="PGBD-like superfamily/PGBD"/>
    <property type="match status" value="2"/>
</dbReference>
<dbReference type="SUPFAM" id="SSF47090">
    <property type="entry name" value="PGBD-like"/>
    <property type="match status" value="2"/>
</dbReference>
<accession>A0A4Q2SQ56</accession>
<dbReference type="AlphaFoldDB" id="A0A4Q2SQ56"/>
<proteinExistence type="predicted"/>
<dbReference type="RefSeq" id="WP_129427576.1">
    <property type="nucleotide sequence ID" value="NZ_SDWV01000014.1"/>
</dbReference>